<accession>A0ABR2Z324</accession>
<name>A0ABR2Z324_9CHLO</name>
<keyword evidence="4" id="KW-0812">Transmembrane</keyword>
<comment type="subcellular location">
    <subcellularLocation>
        <location evidence="1">Membrane</location>
        <topology evidence="1">Single-pass type II membrane protein</topology>
    </subcellularLocation>
</comment>
<evidence type="ECO:0000313" key="12">
    <source>
        <dbReference type="EMBL" id="KAK9918360.1"/>
    </source>
</evidence>
<comment type="function">
    <text evidence="9">Glycosyltransferase which elongates the O-linked glucose attached to EGF-like repeats in the extracellular domain of Notch proteins by catalyzing the addition of xylose.</text>
</comment>
<dbReference type="Gene3D" id="3.90.550.10">
    <property type="entry name" value="Spore Coat Polysaccharide Biosynthesis Protein SpsA, Chain A"/>
    <property type="match status" value="1"/>
</dbReference>
<comment type="caution">
    <text evidence="12">The sequence shown here is derived from an EMBL/GenBank/DDBJ whole genome shotgun (WGS) entry which is preliminary data.</text>
</comment>
<dbReference type="InterPro" id="IPR051993">
    <property type="entry name" value="Glycosyltransferase_8"/>
</dbReference>
<evidence type="ECO:0000256" key="8">
    <source>
        <dbReference type="ARBA" id="ARBA00023180"/>
    </source>
</evidence>
<dbReference type="SUPFAM" id="SSF53448">
    <property type="entry name" value="Nucleotide-diphospho-sugar transferases"/>
    <property type="match status" value="1"/>
</dbReference>
<keyword evidence="7" id="KW-0472">Membrane</keyword>
<dbReference type="EMBL" id="JALJOT010000001">
    <property type="protein sequence ID" value="KAK9918360.1"/>
    <property type="molecule type" value="Genomic_DNA"/>
</dbReference>
<dbReference type="EC" id="2.4.1.-" evidence="11"/>
<comment type="similarity">
    <text evidence="11">Belongs to the glycosyltransferase 8 family.</text>
</comment>
<evidence type="ECO:0000256" key="7">
    <source>
        <dbReference type="ARBA" id="ARBA00023136"/>
    </source>
</evidence>
<dbReference type="InterPro" id="IPR029044">
    <property type="entry name" value="Nucleotide-diphossugar_trans"/>
</dbReference>
<keyword evidence="6" id="KW-1133">Transmembrane helix</keyword>
<evidence type="ECO:0000256" key="4">
    <source>
        <dbReference type="ARBA" id="ARBA00022692"/>
    </source>
</evidence>
<evidence type="ECO:0000256" key="2">
    <source>
        <dbReference type="ARBA" id="ARBA00022676"/>
    </source>
</evidence>
<keyword evidence="2" id="KW-0328">Glycosyltransferase</keyword>
<organism evidence="12 13">
    <name type="scientific">Coccomyxa subellipsoidea</name>
    <dbReference type="NCBI Taxonomy" id="248742"/>
    <lineage>
        <taxon>Eukaryota</taxon>
        <taxon>Viridiplantae</taxon>
        <taxon>Chlorophyta</taxon>
        <taxon>core chlorophytes</taxon>
        <taxon>Trebouxiophyceae</taxon>
        <taxon>Trebouxiophyceae incertae sedis</taxon>
        <taxon>Coccomyxaceae</taxon>
        <taxon>Coccomyxa</taxon>
    </lineage>
</organism>
<dbReference type="PANTHER" id="PTHR46012:SF2">
    <property type="entry name" value="IP22168P"/>
    <property type="match status" value="1"/>
</dbReference>
<evidence type="ECO:0000313" key="13">
    <source>
        <dbReference type="Proteomes" id="UP001491310"/>
    </source>
</evidence>
<dbReference type="PANTHER" id="PTHR46012">
    <property type="entry name" value="IP22168P"/>
    <property type="match status" value="1"/>
</dbReference>
<reference evidence="12 13" key="1">
    <citation type="journal article" date="2024" name="Nat. Commun.">
        <title>Phylogenomics reveals the evolutionary origins of lichenization in chlorophyte algae.</title>
        <authorList>
            <person name="Puginier C."/>
            <person name="Libourel C."/>
            <person name="Otte J."/>
            <person name="Skaloud P."/>
            <person name="Haon M."/>
            <person name="Grisel S."/>
            <person name="Petersen M."/>
            <person name="Berrin J.G."/>
            <person name="Delaux P.M."/>
            <person name="Dal Grande F."/>
            <person name="Keller J."/>
        </authorList>
    </citation>
    <scope>NUCLEOTIDE SEQUENCE [LARGE SCALE GENOMIC DNA]</scope>
    <source>
        <strain evidence="12 13">SAG 216-7</strain>
    </source>
</reference>
<evidence type="ECO:0000256" key="10">
    <source>
        <dbReference type="ARBA" id="ARBA00049181"/>
    </source>
</evidence>
<evidence type="ECO:0000256" key="6">
    <source>
        <dbReference type="ARBA" id="ARBA00022989"/>
    </source>
</evidence>
<sequence>MLGGSCSPDSFSFGIPNPPDKVFSRISMRNSRDHMTDTRDIQMEDKQGHKFLDEEAMHLVYAVCGKDVKLEFLTSLTSFYLFAISSLLHSPLYYHIHVVSDGLVVKQDLAFLRPSAHFKASIHPPYSHSVELFKLCSTERIYLHEHEDFRNMDKVIYVDADTLWMDFPSVLQLHFADMEKKSAHFGLAEETYSGGSWYTIDWAPPEKNLSIPFYGERGLNAGLLVVSLAAVRTSNFSAERDAVIAQYGPLGLLEMGDQDVLNIIAHKHPYNFHVLPCSVNVRSDARCPPGLPVLIHGNRSIMKDPATTFNHLYTFFAMMSRAINSPTVAEVLREVVHEMSRSI</sequence>
<evidence type="ECO:0000256" key="3">
    <source>
        <dbReference type="ARBA" id="ARBA00022679"/>
    </source>
</evidence>
<evidence type="ECO:0000256" key="1">
    <source>
        <dbReference type="ARBA" id="ARBA00004606"/>
    </source>
</evidence>
<keyword evidence="13" id="KW-1185">Reference proteome</keyword>
<proteinExistence type="inferred from homology"/>
<evidence type="ECO:0000256" key="5">
    <source>
        <dbReference type="ARBA" id="ARBA00022968"/>
    </source>
</evidence>
<keyword evidence="3" id="KW-0808">Transferase</keyword>
<protein>
    <recommendedName>
        <fullName evidence="11">Hexosyltransferase</fullName>
        <ecNumber evidence="11">2.4.1.-</ecNumber>
    </recommendedName>
</protein>
<dbReference type="Pfam" id="PF01501">
    <property type="entry name" value="Glyco_transf_8"/>
    <property type="match status" value="1"/>
</dbReference>
<evidence type="ECO:0000256" key="11">
    <source>
        <dbReference type="RuleBase" id="RU362027"/>
    </source>
</evidence>
<dbReference type="InterPro" id="IPR002495">
    <property type="entry name" value="Glyco_trans_8"/>
</dbReference>
<keyword evidence="5" id="KW-0735">Signal-anchor</keyword>
<evidence type="ECO:0000256" key="9">
    <source>
        <dbReference type="ARBA" id="ARBA00037301"/>
    </source>
</evidence>
<gene>
    <name evidence="12" type="ORF">WJX75_003496</name>
</gene>
<dbReference type="Proteomes" id="UP001491310">
    <property type="component" value="Unassembled WGS sequence"/>
</dbReference>
<comment type="catalytic activity">
    <reaction evidence="10">
        <text>3-O-(beta-D-glucosyl)-L-seryl-[EGF-like domain protein] + UDP-alpha-D-xylose = 3-O-[alpha-D-xylosyl-(1-&gt;3)-beta-D-glucosyl]-L-seryl-[EGF-like domain protein] + UDP + H(+)</text>
        <dbReference type="Rhea" id="RHEA:56064"/>
        <dbReference type="Rhea" id="RHEA-COMP:14610"/>
        <dbReference type="Rhea" id="RHEA-COMP:14611"/>
        <dbReference type="ChEBI" id="CHEBI:15378"/>
        <dbReference type="ChEBI" id="CHEBI:57632"/>
        <dbReference type="ChEBI" id="CHEBI:58223"/>
        <dbReference type="ChEBI" id="CHEBI:140575"/>
        <dbReference type="ChEBI" id="CHEBI:140576"/>
        <dbReference type="EC" id="2.4.2.42"/>
    </reaction>
</comment>
<keyword evidence="8" id="KW-0325">Glycoprotein</keyword>